<keyword evidence="2" id="KW-1185">Reference proteome</keyword>
<gene>
    <name evidence="1" type="ORF">SLAV_37005</name>
</gene>
<evidence type="ECO:0000313" key="2">
    <source>
        <dbReference type="Proteomes" id="UP000231791"/>
    </source>
</evidence>
<reference evidence="1 2" key="1">
    <citation type="submission" date="2017-11" db="EMBL/GenBank/DDBJ databases">
        <title>Complete genome sequence of Streptomyces lavendulae subsp. lavendulae CCM 3239 (formerly 'Streptomyces aureofaciens CCM 3239'), the producer of the angucycline-type antibiotic auricin.</title>
        <authorList>
            <person name="Busche T."/>
            <person name="Novakova R."/>
            <person name="Al'Dilaimi A."/>
            <person name="Homerova D."/>
            <person name="Feckova L."/>
            <person name="Rezuchova B."/>
            <person name="Mingyar E."/>
            <person name="Csolleiova D."/>
            <person name="Bekeova C."/>
            <person name="Winkler A."/>
            <person name="Sevcikova B."/>
            <person name="Kalinowski J."/>
            <person name="Kormanec J."/>
            <person name="Ruckert C."/>
        </authorList>
    </citation>
    <scope>NUCLEOTIDE SEQUENCE [LARGE SCALE GENOMIC DNA]</scope>
    <source>
        <strain evidence="1 2">CCM 3239</strain>
    </source>
</reference>
<evidence type="ECO:0000313" key="1">
    <source>
        <dbReference type="EMBL" id="ATZ29166.1"/>
    </source>
</evidence>
<dbReference type="Proteomes" id="UP000231791">
    <property type="component" value="Chromosome"/>
</dbReference>
<dbReference type="OrthoDB" id="4310552at2"/>
<organism evidence="1 2">
    <name type="scientific">Streptomyces lavendulae subsp. lavendulae</name>
    <dbReference type="NCBI Taxonomy" id="58340"/>
    <lineage>
        <taxon>Bacteria</taxon>
        <taxon>Bacillati</taxon>
        <taxon>Actinomycetota</taxon>
        <taxon>Actinomycetes</taxon>
        <taxon>Kitasatosporales</taxon>
        <taxon>Streptomycetaceae</taxon>
        <taxon>Streptomyces</taxon>
    </lineage>
</organism>
<proteinExistence type="predicted"/>
<name>A0A2K8PQY1_STRLA</name>
<sequence length="197" mass="21220">MFKQRKLRRSVGALVEGIGHLKSPVPAEVVCRALCDAMGQRRGRRIEFRTTAFPPGTASGLALNLGEQDLVVVEQKTAAEHQIIITGHELRHLELGHCHGHVAEGSAAARLLRHDADLQEVVESALAVAGRHSPAFLKQDGPAARKHRGEEQAAERYGLELAHAVKHLLAAPLAPALDRDTTSGRIAAALRQHGIRG</sequence>
<dbReference type="AlphaFoldDB" id="A0A2K8PQY1"/>
<dbReference type="EMBL" id="CP024985">
    <property type="protein sequence ID" value="ATZ29166.1"/>
    <property type="molecule type" value="Genomic_DNA"/>
</dbReference>
<dbReference type="KEGG" id="slx:SLAV_37005"/>
<protein>
    <submittedName>
        <fullName evidence="1">Uncharacterized protein</fullName>
    </submittedName>
</protein>
<accession>A0A2K8PQY1</accession>